<proteinExistence type="predicted"/>
<sequence length="56" mass="6361">MKENKKEKHAQIFMNGKYFSNITVVNRNNEPVAIITSTELITKSGFKVLFNAGEDD</sequence>
<gene>
    <name evidence="1" type="ORF">ACFP5Y_01885</name>
</gene>
<dbReference type="RefSeq" id="WP_171001427.1">
    <property type="nucleotide sequence ID" value="NZ_BJDJ01000006.1"/>
</dbReference>
<evidence type="ECO:0008006" key="3">
    <source>
        <dbReference type="Google" id="ProtNLM"/>
    </source>
</evidence>
<protein>
    <recommendedName>
        <fullName evidence="3">Prevent-host-death protein</fullName>
    </recommendedName>
</protein>
<evidence type="ECO:0000313" key="1">
    <source>
        <dbReference type="EMBL" id="MFC6179995.1"/>
    </source>
</evidence>
<dbReference type="EMBL" id="JBHSSC010000005">
    <property type="protein sequence ID" value="MFC6179995.1"/>
    <property type="molecule type" value="Genomic_DNA"/>
</dbReference>
<evidence type="ECO:0000313" key="2">
    <source>
        <dbReference type="Proteomes" id="UP001596282"/>
    </source>
</evidence>
<name>A0ABW1RWU4_9LACO</name>
<reference evidence="2" key="1">
    <citation type="journal article" date="2019" name="Int. J. Syst. Evol. Microbiol.">
        <title>The Global Catalogue of Microorganisms (GCM) 10K type strain sequencing project: providing services to taxonomists for standard genome sequencing and annotation.</title>
        <authorList>
            <consortium name="The Broad Institute Genomics Platform"/>
            <consortium name="The Broad Institute Genome Sequencing Center for Infectious Disease"/>
            <person name="Wu L."/>
            <person name="Ma J."/>
        </authorList>
    </citation>
    <scope>NUCLEOTIDE SEQUENCE [LARGE SCALE GENOMIC DNA]</scope>
    <source>
        <strain evidence="2">CCM 8933</strain>
    </source>
</reference>
<dbReference type="Proteomes" id="UP001596282">
    <property type="component" value="Unassembled WGS sequence"/>
</dbReference>
<keyword evidence="2" id="KW-1185">Reference proteome</keyword>
<comment type="caution">
    <text evidence="1">The sequence shown here is derived from an EMBL/GenBank/DDBJ whole genome shotgun (WGS) entry which is preliminary data.</text>
</comment>
<accession>A0ABW1RWU4</accession>
<organism evidence="1 2">
    <name type="scientific">Lactiplantibacillus daowaiensis</name>
    <dbReference type="NCBI Taxonomy" id="2559918"/>
    <lineage>
        <taxon>Bacteria</taxon>
        <taxon>Bacillati</taxon>
        <taxon>Bacillota</taxon>
        <taxon>Bacilli</taxon>
        <taxon>Lactobacillales</taxon>
        <taxon>Lactobacillaceae</taxon>
        <taxon>Lactiplantibacillus</taxon>
    </lineage>
</organism>